<proteinExistence type="predicted"/>
<evidence type="ECO:0000256" key="1">
    <source>
        <dbReference type="ARBA" id="ARBA00023015"/>
    </source>
</evidence>
<dbReference type="AlphaFoldDB" id="A0A494X8E4"/>
<dbReference type="SUPFAM" id="SSF75516">
    <property type="entry name" value="Pheromone-binding domain of LuxR-like quorum-sensing transcription factors"/>
    <property type="match status" value="1"/>
</dbReference>
<keyword evidence="3" id="KW-0804">Transcription</keyword>
<dbReference type="GO" id="GO:0003677">
    <property type="term" value="F:DNA binding"/>
    <property type="evidence" value="ECO:0007669"/>
    <property type="project" value="UniProtKB-KW"/>
</dbReference>
<dbReference type="Pfam" id="PF03472">
    <property type="entry name" value="Autoind_bind"/>
    <property type="match status" value="1"/>
</dbReference>
<dbReference type="CDD" id="cd06170">
    <property type="entry name" value="LuxR_C_like"/>
    <property type="match status" value="1"/>
</dbReference>
<dbReference type="PANTHER" id="PTHR44688">
    <property type="entry name" value="DNA-BINDING TRANSCRIPTIONAL ACTIVATOR DEVR_DOSR"/>
    <property type="match status" value="1"/>
</dbReference>
<dbReference type="RefSeq" id="WP_121278966.1">
    <property type="nucleotide sequence ID" value="NZ_RBZV01000006.1"/>
</dbReference>
<dbReference type="EMBL" id="RBZV01000006">
    <property type="protein sequence ID" value="RKP46997.1"/>
    <property type="molecule type" value="Genomic_DNA"/>
</dbReference>
<evidence type="ECO:0000313" key="5">
    <source>
        <dbReference type="EMBL" id="RKP46997.1"/>
    </source>
</evidence>
<dbReference type="InterPro" id="IPR005143">
    <property type="entry name" value="TF_LuxR_autoind-bd_dom"/>
</dbReference>
<dbReference type="SUPFAM" id="SSF46894">
    <property type="entry name" value="C-terminal effector domain of the bipartite response regulators"/>
    <property type="match status" value="1"/>
</dbReference>
<dbReference type="Proteomes" id="UP000280434">
    <property type="component" value="Unassembled WGS sequence"/>
</dbReference>
<dbReference type="OrthoDB" id="9774661at2"/>
<evidence type="ECO:0000259" key="4">
    <source>
        <dbReference type="PROSITE" id="PS50043"/>
    </source>
</evidence>
<keyword evidence="1" id="KW-0805">Transcription regulation</keyword>
<dbReference type="InterPro" id="IPR016032">
    <property type="entry name" value="Sig_transdc_resp-reg_C-effctor"/>
</dbReference>
<dbReference type="InterPro" id="IPR036388">
    <property type="entry name" value="WH-like_DNA-bd_sf"/>
</dbReference>
<name>A0A494X8E4_9BURK</name>
<reference evidence="5 6" key="1">
    <citation type="submission" date="2018-10" db="EMBL/GenBank/DDBJ databases">
        <title>Paraburkholderia sp. 7MK8-2, isolated from soil.</title>
        <authorList>
            <person name="Gao Z.-H."/>
            <person name="Qiu L.-H."/>
        </authorList>
    </citation>
    <scope>NUCLEOTIDE SEQUENCE [LARGE SCALE GENOMIC DNA]</scope>
    <source>
        <strain evidence="5 6">7MK8-2</strain>
    </source>
</reference>
<dbReference type="PANTHER" id="PTHR44688:SF16">
    <property type="entry name" value="DNA-BINDING TRANSCRIPTIONAL ACTIVATOR DEVR_DOSR"/>
    <property type="match status" value="1"/>
</dbReference>
<evidence type="ECO:0000256" key="2">
    <source>
        <dbReference type="ARBA" id="ARBA00023125"/>
    </source>
</evidence>
<comment type="caution">
    <text evidence="5">The sequence shown here is derived from an EMBL/GenBank/DDBJ whole genome shotgun (WGS) entry which is preliminary data.</text>
</comment>
<gene>
    <name evidence="5" type="ORF">D7S89_16780</name>
</gene>
<protein>
    <submittedName>
        <fullName evidence="5">LuxR family transcriptional regulator</fullName>
    </submittedName>
</protein>
<dbReference type="PROSITE" id="PS00622">
    <property type="entry name" value="HTH_LUXR_1"/>
    <property type="match status" value="1"/>
</dbReference>
<keyword evidence="6" id="KW-1185">Reference proteome</keyword>
<evidence type="ECO:0000313" key="6">
    <source>
        <dbReference type="Proteomes" id="UP000280434"/>
    </source>
</evidence>
<dbReference type="PRINTS" id="PR00038">
    <property type="entry name" value="HTHLUXR"/>
</dbReference>
<dbReference type="InterPro" id="IPR000792">
    <property type="entry name" value="Tscrpt_reg_LuxR_C"/>
</dbReference>
<dbReference type="PROSITE" id="PS50043">
    <property type="entry name" value="HTH_LUXR_2"/>
    <property type="match status" value="1"/>
</dbReference>
<sequence>MTDLSQAKDAEEILAFISARVRSLGFDFCAYGARDPLPVTRPSFTLHSNYPANWQKHYVAENYFARDPVVRYGVTYTSPLIWPVNARTDEAFWQDAKGHGLAHGWSQPIRDKQGRIAMWSFARGADPISTSEISASESRLIFLAHAGHSASSRLIPAHGHGIHVDHFTAREKEVLKWAADGKTAIEIASILSISERTITFHMQNIMEKLNSVNKTQAIVKAVLLGVIYEMS</sequence>
<dbReference type="InterPro" id="IPR036693">
    <property type="entry name" value="TF_LuxR_autoind-bd_dom_sf"/>
</dbReference>
<dbReference type="GO" id="GO:0006355">
    <property type="term" value="P:regulation of DNA-templated transcription"/>
    <property type="evidence" value="ECO:0007669"/>
    <property type="project" value="InterPro"/>
</dbReference>
<organism evidence="5 6">
    <name type="scientific">Trinickia fusca</name>
    <dbReference type="NCBI Taxonomy" id="2419777"/>
    <lineage>
        <taxon>Bacteria</taxon>
        <taxon>Pseudomonadati</taxon>
        <taxon>Pseudomonadota</taxon>
        <taxon>Betaproteobacteria</taxon>
        <taxon>Burkholderiales</taxon>
        <taxon>Burkholderiaceae</taxon>
        <taxon>Trinickia</taxon>
    </lineage>
</organism>
<dbReference type="Gene3D" id="3.30.450.80">
    <property type="entry name" value="Transcription factor LuxR-like, autoinducer-binding domain"/>
    <property type="match status" value="1"/>
</dbReference>
<dbReference type="SMART" id="SM00421">
    <property type="entry name" value="HTH_LUXR"/>
    <property type="match status" value="1"/>
</dbReference>
<feature type="domain" description="HTH luxR-type" evidence="4">
    <location>
        <begin position="160"/>
        <end position="225"/>
    </location>
</feature>
<keyword evidence="2" id="KW-0238">DNA-binding</keyword>
<dbReference type="Pfam" id="PF00196">
    <property type="entry name" value="GerE"/>
    <property type="match status" value="1"/>
</dbReference>
<evidence type="ECO:0000256" key="3">
    <source>
        <dbReference type="ARBA" id="ARBA00023163"/>
    </source>
</evidence>
<accession>A0A494X8E4</accession>
<dbReference type="Gene3D" id="1.10.10.10">
    <property type="entry name" value="Winged helix-like DNA-binding domain superfamily/Winged helix DNA-binding domain"/>
    <property type="match status" value="1"/>
</dbReference>